<protein>
    <submittedName>
        <fullName evidence="3">L-sorbosone dehydrogenase</fullName>
    </submittedName>
</protein>
<proteinExistence type="predicted"/>
<organism evidence="3 4">
    <name type="scientific">Nitzschia inconspicua</name>
    <dbReference type="NCBI Taxonomy" id="303405"/>
    <lineage>
        <taxon>Eukaryota</taxon>
        <taxon>Sar</taxon>
        <taxon>Stramenopiles</taxon>
        <taxon>Ochrophyta</taxon>
        <taxon>Bacillariophyta</taxon>
        <taxon>Bacillariophyceae</taxon>
        <taxon>Bacillariophycidae</taxon>
        <taxon>Bacillariales</taxon>
        <taxon>Bacillariaceae</taxon>
        <taxon>Nitzschia</taxon>
    </lineage>
</organism>
<accession>A0A9K3LM43</accession>
<dbReference type="PANTHER" id="PTHR19328:SF53">
    <property type="entry name" value="MEMBRANE PROTEIN"/>
    <property type="match status" value="1"/>
</dbReference>
<feature type="compositionally biased region" description="Low complexity" evidence="1">
    <location>
        <begin position="448"/>
        <end position="461"/>
    </location>
</feature>
<reference evidence="3" key="2">
    <citation type="submission" date="2021-04" db="EMBL/GenBank/DDBJ databases">
        <authorList>
            <person name="Podell S."/>
        </authorList>
    </citation>
    <scope>NUCLEOTIDE SEQUENCE</scope>
    <source>
        <strain evidence="3">Hildebrandi</strain>
    </source>
</reference>
<name>A0A9K3LM43_9STRA</name>
<keyword evidence="4" id="KW-1185">Reference proteome</keyword>
<reference evidence="3" key="1">
    <citation type="journal article" date="2021" name="Sci. Rep.">
        <title>Diploid genomic architecture of Nitzschia inconspicua, an elite biomass production diatom.</title>
        <authorList>
            <person name="Oliver A."/>
            <person name="Podell S."/>
            <person name="Pinowska A."/>
            <person name="Traller J.C."/>
            <person name="Smith S.R."/>
            <person name="McClure R."/>
            <person name="Beliaev A."/>
            <person name="Bohutskyi P."/>
            <person name="Hill E.A."/>
            <person name="Rabines A."/>
            <person name="Zheng H."/>
            <person name="Allen L.Z."/>
            <person name="Kuo A."/>
            <person name="Grigoriev I.V."/>
            <person name="Allen A.E."/>
            <person name="Hazlebeck D."/>
            <person name="Allen E.E."/>
        </authorList>
    </citation>
    <scope>NUCLEOTIDE SEQUENCE</scope>
    <source>
        <strain evidence="3">Hildebrandi</strain>
    </source>
</reference>
<feature type="region of interest" description="Disordered" evidence="1">
    <location>
        <begin position="421"/>
        <end position="497"/>
    </location>
</feature>
<evidence type="ECO:0000256" key="1">
    <source>
        <dbReference type="SAM" id="MobiDB-lite"/>
    </source>
</evidence>
<dbReference type="PANTHER" id="PTHR19328">
    <property type="entry name" value="HEDGEHOG-INTERACTING PROTEIN"/>
    <property type="match status" value="1"/>
</dbReference>
<feature type="compositionally biased region" description="Low complexity" evidence="1">
    <location>
        <begin position="482"/>
        <end position="497"/>
    </location>
</feature>
<dbReference type="OrthoDB" id="507128at2759"/>
<feature type="domain" description="Pyrroloquinoline quinone-dependent pyranose dehydrogenase beta-propeller" evidence="2">
    <location>
        <begin position="18"/>
        <end position="405"/>
    </location>
</feature>
<dbReference type="EMBL" id="JAGRRH010000009">
    <property type="protein sequence ID" value="KAG7364203.1"/>
    <property type="molecule type" value="Genomic_DNA"/>
</dbReference>
<dbReference type="InterPro" id="IPR054539">
    <property type="entry name" value="Beta-prop_PDH"/>
</dbReference>
<dbReference type="AlphaFoldDB" id="A0A9K3LM43"/>
<gene>
    <name evidence="3" type="ORF">IV203_037405</name>
</gene>
<sequence length="525" mass="57599">MNMSNVTSCALGTGVILNGFCALEVPVELVQPRSVRSIGPSDMLVLERGTESVVYLFDSDGDGMPDDKEYIASAPSLNHGLALYDGYLYASSDSAVYRWFHGSKDFEWNFTDPLDDPEIVVDNINRDGQGGAPRGHQTRTLEFDRLGRLYITVGSDRNVDPDSHRSRIRRAPITRHQDFLAPLDFQTLEVFADGVRNTVGLAFDRHDVLWGVENGADNLQREDLGGDITEDNAEELNRFREEDAGSHYGYPYCWTEFLLPQGKGNGTGSVWAWPDFLDQNFTDDQCRNDYVAPLVSLQAHSAPLGITFYRWSPEVPIQCLGVEAFPQWMDGFAFIAYHGSWNRYVPTGYKVVYIAMNETGDAISSPIDLLAHQPPNARWDDGFRPVDVDFDVCGRLLVTSDGTGNSGSKIVRIEWKGLSCEEPSSSPSTEAPTDFVVLPTPETPSPMPSSSQSSSLTNEPTLIDPTLTPSPGPSCIPTELQSNSPSTTTVSPSERTSSGEAIYGRIAILAITQAALIVGTSLFTL</sequence>
<comment type="caution">
    <text evidence="3">The sequence shown here is derived from an EMBL/GenBank/DDBJ whole genome shotgun (WGS) entry which is preliminary data.</text>
</comment>
<feature type="compositionally biased region" description="Low complexity" evidence="1">
    <location>
        <begin position="421"/>
        <end position="432"/>
    </location>
</feature>
<dbReference type="Pfam" id="PF22807">
    <property type="entry name" value="TrAA12"/>
    <property type="match status" value="1"/>
</dbReference>
<dbReference type="Proteomes" id="UP000693970">
    <property type="component" value="Unassembled WGS sequence"/>
</dbReference>
<evidence type="ECO:0000313" key="3">
    <source>
        <dbReference type="EMBL" id="KAG7364203.1"/>
    </source>
</evidence>
<evidence type="ECO:0000259" key="2">
    <source>
        <dbReference type="Pfam" id="PF22807"/>
    </source>
</evidence>
<evidence type="ECO:0000313" key="4">
    <source>
        <dbReference type="Proteomes" id="UP000693970"/>
    </source>
</evidence>